<evidence type="ECO:0000313" key="5">
    <source>
        <dbReference type="Proteomes" id="UP000183126"/>
    </source>
</evidence>
<feature type="domain" description="DUF403" evidence="1">
    <location>
        <begin position="1"/>
        <end position="313"/>
    </location>
</feature>
<dbReference type="RefSeq" id="WP_057008772.1">
    <property type="nucleotide sequence ID" value="NZ_JYLK01000010.1"/>
</dbReference>
<dbReference type="PANTHER" id="PTHR34595:SF7">
    <property type="entry name" value="SLL1039 PROTEIN"/>
    <property type="match status" value="1"/>
</dbReference>
<dbReference type="EMBL" id="JYLK01000010">
    <property type="protein sequence ID" value="KRP59215.1"/>
    <property type="molecule type" value="Genomic_DNA"/>
</dbReference>
<reference evidence="3 5" key="2">
    <citation type="submission" date="2016-10" db="EMBL/GenBank/DDBJ databases">
        <authorList>
            <person name="Varghese N."/>
            <person name="Submissions S."/>
        </authorList>
    </citation>
    <scope>NUCLEOTIDE SEQUENCE [LARGE SCALE GENOMIC DNA]</scope>
    <source>
        <strain evidence="3 5">BS3111</strain>
    </source>
</reference>
<dbReference type="Pfam" id="PF04168">
    <property type="entry name" value="Alpha-E"/>
    <property type="match status" value="1"/>
</dbReference>
<protein>
    <submittedName>
        <fullName evidence="3">Uncharacterized conserved protein, Alpha-E superfamily</fullName>
    </submittedName>
</protein>
<dbReference type="EMBL" id="LT629760">
    <property type="protein sequence ID" value="SDS83877.1"/>
    <property type="molecule type" value="Genomic_DNA"/>
</dbReference>
<name>A0A0R2ZE51_9PSED</name>
<evidence type="ECO:0000259" key="1">
    <source>
        <dbReference type="Pfam" id="PF04168"/>
    </source>
</evidence>
<dbReference type="InterPro" id="IPR007296">
    <property type="entry name" value="DUF403"/>
</dbReference>
<evidence type="ECO:0000313" key="4">
    <source>
        <dbReference type="Proteomes" id="UP000052019"/>
    </source>
</evidence>
<dbReference type="Proteomes" id="UP000052019">
    <property type="component" value="Unassembled WGS sequence"/>
</dbReference>
<dbReference type="PANTHER" id="PTHR34595">
    <property type="entry name" value="BLR5612 PROTEIN"/>
    <property type="match status" value="1"/>
</dbReference>
<proteinExistence type="predicted"/>
<dbReference type="InterPro" id="IPR051680">
    <property type="entry name" value="ATP-dep_Glu-Cys_Ligase-2"/>
</dbReference>
<dbReference type="AlphaFoldDB" id="A0A0R2ZE51"/>
<sequence length="316" mass="35997">MLSRTAADLYWMSRYLERAENLARMLEVSYSLSLMPQAGRSDGLDELAMSLLSSGTLEDYLERHQTLDAERMLHFFALDEENPASIYNCLRAARGNAHAVRGRITADMWENLNATWLEMRSIAAGGLARHGISHFCDWVKQRSHLFRGATSGTIMRNDAYRFIRLGTFVERADNTLRLLDARYEMFGEESEEVSDLSARGYYQWSALLRALSSFEAYTELYPNALNARSVSELLLLRSDVPRSLHACIEELSQILADLPGSYGRTAQRLAAEFEARLRYTGIDEILEDGLHTRLIEFIDTVRELARSIQSSYLEVV</sequence>
<reference evidence="2 4" key="1">
    <citation type="submission" date="2015-02" db="EMBL/GenBank/DDBJ databases">
        <title>Two Pseudomonas sp. nov. isolated from raw milk.</title>
        <authorList>
            <person name="Wenning M."/>
            <person name="von Neubeck M."/>
            <person name="Huptas C."/>
            <person name="Scherer S."/>
        </authorList>
    </citation>
    <scope>NUCLEOTIDE SEQUENCE [LARGE SCALE GENOMIC DNA]</scope>
    <source>
        <strain evidence="2 4">DSM 14937</strain>
    </source>
</reference>
<organism evidence="2 4">
    <name type="scientific">Pseudomonas trivialis</name>
    <dbReference type="NCBI Taxonomy" id="200450"/>
    <lineage>
        <taxon>Bacteria</taxon>
        <taxon>Pseudomonadati</taxon>
        <taxon>Pseudomonadota</taxon>
        <taxon>Gammaproteobacteria</taxon>
        <taxon>Pseudomonadales</taxon>
        <taxon>Pseudomonadaceae</taxon>
        <taxon>Pseudomonas</taxon>
    </lineage>
</organism>
<gene>
    <name evidence="3" type="ORF">SAMN04490205_3814</name>
    <name evidence="2" type="ORF">TU79_15485</name>
</gene>
<dbReference type="OrthoDB" id="9803532at2"/>
<evidence type="ECO:0000313" key="2">
    <source>
        <dbReference type="EMBL" id="KRP59215.1"/>
    </source>
</evidence>
<accession>A0A0R2ZE51</accession>
<keyword evidence="5" id="KW-1185">Reference proteome</keyword>
<evidence type="ECO:0000313" key="3">
    <source>
        <dbReference type="EMBL" id="SDS83877.1"/>
    </source>
</evidence>
<dbReference type="PATRIC" id="fig|200450.4.peg.2"/>
<dbReference type="Proteomes" id="UP000183126">
    <property type="component" value="Chromosome I"/>
</dbReference>